<organism evidence="1 2">
    <name type="scientific">Paraphoma chrysanthemicola</name>
    <dbReference type="NCBI Taxonomy" id="798071"/>
    <lineage>
        <taxon>Eukaryota</taxon>
        <taxon>Fungi</taxon>
        <taxon>Dikarya</taxon>
        <taxon>Ascomycota</taxon>
        <taxon>Pezizomycotina</taxon>
        <taxon>Dothideomycetes</taxon>
        <taxon>Pleosporomycetidae</taxon>
        <taxon>Pleosporales</taxon>
        <taxon>Pleosporineae</taxon>
        <taxon>Phaeosphaeriaceae</taxon>
        <taxon>Paraphoma</taxon>
    </lineage>
</organism>
<evidence type="ECO:0000313" key="1">
    <source>
        <dbReference type="EMBL" id="KAH7083840.1"/>
    </source>
</evidence>
<dbReference type="SUPFAM" id="SSF88723">
    <property type="entry name" value="PIN domain-like"/>
    <property type="match status" value="1"/>
</dbReference>
<dbReference type="EMBL" id="JAGMVJ010000013">
    <property type="protein sequence ID" value="KAH7083840.1"/>
    <property type="molecule type" value="Genomic_DNA"/>
</dbReference>
<dbReference type="AlphaFoldDB" id="A0A8K0VX81"/>
<protein>
    <submittedName>
        <fullName evidence="1">PIN domain-like protein</fullName>
    </submittedName>
</protein>
<accession>A0A8K0VX81</accession>
<gene>
    <name evidence="1" type="ORF">FB567DRAFT_93230</name>
</gene>
<dbReference type="Proteomes" id="UP000813461">
    <property type="component" value="Unassembled WGS sequence"/>
</dbReference>
<keyword evidence="2" id="KW-1185">Reference proteome</keyword>
<comment type="caution">
    <text evidence="1">The sequence shown here is derived from an EMBL/GenBank/DDBJ whole genome shotgun (WGS) entry which is preliminary data.</text>
</comment>
<dbReference type="Gene3D" id="3.40.50.1010">
    <property type="entry name" value="5'-nuclease"/>
    <property type="match status" value="1"/>
</dbReference>
<evidence type="ECO:0000313" key="2">
    <source>
        <dbReference type="Proteomes" id="UP000813461"/>
    </source>
</evidence>
<sequence length="184" mass="20304">MIRDFEQWNASIGELSELQELSGCRVGIEAADYLANRILNHPRAKEPLVPALGGLPLALQHHIEDDLDAFKAAGIEPRFVFSGLDITKQDDPFRQKQEEAAVNANAWNLYDSHQAEASVAKFGESTYVTPEDLFSALQSILTKRELRFTVAPYSAWAQLIWSAPASVRQSLAPQTSSCSNATES</sequence>
<reference evidence="1" key="1">
    <citation type="journal article" date="2021" name="Nat. Commun.">
        <title>Genetic determinants of endophytism in the Arabidopsis root mycobiome.</title>
        <authorList>
            <person name="Mesny F."/>
            <person name="Miyauchi S."/>
            <person name="Thiergart T."/>
            <person name="Pickel B."/>
            <person name="Atanasova L."/>
            <person name="Karlsson M."/>
            <person name="Huettel B."/>
            <person name="Barry K.W."/>
            <person name="Haridas S."/>
            <person name="Chen C."/>
            <person name="Bauer D."/>
            <person name="Andreopoulos W."/>
            <person name="Pangilinan J."/>
            <person name="LaButti K."/>
            <person name="Riley R."/>
            <person name="Lipzen A."/>
            <person name="Clum A."/>
            <person name="Drula E."/>
            <person name="Henrissat B."/>
            <person name="Kohler A."/>
            <person name="Grigoriev I.V."/>
            <person name="Martin F.M."/>
            <person name="Hacquard S."/>
        </authorList>
    </citation>
    <scope>NUCLEOTIDE SEQUENCE</scope>
    <source>
        <strain evidence="1">MPI-SDFR-AT-0120</strain>
    </source>
</reference>
<dbReference type="OrthoDB" id="17262at2759"/>
<name>A0A8K0VX81_9PLEO</name>
<dbReference type="CDD" id="cd09858">
    <property type="entry name" value="PIN_MKT1"/>
    <property type="match status" value="1"/>
</dbReference>
<dbReference type="InterPro" id="IPR029060">
    <property type="entry name" value="PIN-like_dom_sf"/>
</dbReference>
<proteinExistence type="predicted"/>